<evidence type="ECO:0000256" key="4">
    <source>
        <dbReference type="ARBA" id="ARBA00022553"/>
    </source>
</evidence>
<dbReference type="Gene3D" id="6.10.340.10">
    <property type="match status" value="1"/>
</dbReference>
<feature type="transmembrane region" description="Helical" evidence="10">
    <location>
        <begin position="314"/>
        <end position="333"/>
    </location>
</feature>
<keyword evidence="10" id="KW-0472">Membrane</keyword>
<keyword evidence="5" id="KW-0808">Transferase</keyword>
<feature type="domain" description="Histidine kinase" evidence="11">
    <location>
        <begin position="388"/>
        <end position="596"/>
    </location>
</feature>
<evidence type="ECO:0000256" key="7">
    <source>
        <dbReference type="ARBA" id="ARBA00022777"/>
    </source>
</evidence>
<dbReference type="GO" id="GO:0016301">
    <property type="term" value="F:kinase activity"/>
    <property type="evidence" value="ECO:0007669"/>
    <property type="project" value="UniProtKB-KW"/>
</dbReference>
<dbReference type="InterPro" id="IPR050736">
    <property type="entry name" value="Sensor_HK_Regulatory"/>
</dbReference>
<keyword evidence="9" id="KW-0902">Two-component regulatory system</keyword>
<accession>A0ABQ4A2N1</accession>
<evidence type="ECO:0000256" key="9">
    <source>
        <dbReference type="ARBA" id="ARBA00023012"/>
    </source>
</evidence>
<dbReference type="PROSITE" id="PS50885">
    <property type="entry name" value="HAMP"/>
    <property type="match status" value="1"/>
</dbReference>
<evidence type="ECO:0000256" key="3">
    <source>
        <dbReference type="ARBA" id="ARBA00012438"/>
    </source>
</evidence>
<evidence type="ECO:0000259" key="12">
    <source>
        <dbReference type="PROSITE" id="PS50885"/>
    </source>
</evidence>
<dbReference type="InterPro" id="IPR003661">
    <property type="entry name" value="HisK_dim/P_dom"/>
</dbReference>
<dbReference type="CDD" id="cd00075">
    <property type="entry name" value="HATPase"/>
    <property type="match status" value="1"/>
</dbReference>
<dbReference type="PRINTS" id="PR00344">
    <property type="entry name" value="BCTRLSENSOR"/>
</dbReference>
<keyword evidence="7 13" id="KW-0418">Kinase</keyword>
<dbReference type="EMBL" id="BOMN01000115">
    <property type="protein sequence ID" value="GIE25112.1"/>
    <property type="molecule type" value="Genomic_DNA"/>
</dbReference>
<dbReference type="InterPro" id="IPR005467">
    <property type="entry name" value="His_kinase_dom"/>
</dbReference>
<dbReference type="EC" id="2.7.13.3" evidence="3"/>
<comment type="catalytic activity">
    <reaction evidence="1">
        <text>ATP + protein L-histidine = ADP + protein N-phospho-L-histidine.</text>
        <dbReference type="EC" id="2.7.13.3"/>
    </reaction>
</comment>
<gene>
    <name evidence="13" type="ORF">Ahu01nite_082140</name>
</gene>
<evidence type="ECO:0000256" key="10">
    <source>
        <dbReference type="SAM" id="Phobius"/>
    </source>
</evidence>
<keyword evidence="14" id="KW-1185">Reference proteome</keyword>
<dbReference type="SMART" id="SM00387">
    <property type="entry name" value="HATPase_c"/>
    <property type="match status" value="1"/>
</dbReference>
<dbReference type="PANTHER" id="PTHR43711:SF1">
    <property type="entry name" value="HISTIDINE KINASE 1"/>
    <property type="match status" value="1"/>
</dbReference>
<dbReference type="Pfam" id="PF00672">
    <property type="entry name" value="HAMP"/>
    <property type="match status" value="1"/>
</dbReference>
<name>A0ABQ4A2N1_9ACTN</name>
<dbReference type="Pfam" id="PF00512">
    <property type="entry name" value="HisKA"/>
    <property type="match status" value="1"/>
</dbReference>
<dbReference type="InterPro" id="IPR004358">
    <property type="entry name" value="Sig_transdc_His_kin-like_C"/>
</dbReference>
<evidence type="ECO:0000313" key="13">
    <source>
        <dbReference type="EMBL" id="GIE25112.1"/>
    </source>
</evidence>
<dbReference type="InterPro" id="IPR036890">
    <property type="entry name" value="HATPase_C_sf"/>
</dbReference>
<protein>
    <recommendedName>
        <fullName evidence="3">histidine kinase</fullName>
        <ecNumber evidence="3">2.7.13.3</ecNumber>
    </recommendedName>
</protein>
<reference evidence="13 14" key="1">
    <citation type="submission" date="2021-01" db="EMBL/GenBank/DDBJ databases">
        <title>Whole genome shotgun sequence of Actinoplanes humidus NBRC 14915.</title>
        <authorList>
            <person name="Komaki H."/>
            <person name="Tamura T."/>
        </authorList>
    </citation>
    <scope>NUCLEOTIDE SEQUENCE [LARGE SCALE GENOMIC DNA]</scope>
    <source>
        <strain evidence="13 14">NBRC 14915</strain>
    </source>
</reference>
<dbReference type="Gene3D" id="1.10.287.130">
    <property type="match status" value="1"/>
</dbReference>
<comment type="subcellular location">
    <subcellularLocation>
        <location evidence="2">Cell membrane</location>
    </subcellularLocation>
</comment>
<dbReference type="RefSeq" id="WP_203842076.1">
    <property type="nucleotide sequence ID" value="NZ_BAAATV010000015.1"/>
</dbReference>
<dbReference type="CDD" id="cd06225">
    <property type="entry name" value="HAMP"/>
    <property type="match status" value="1"/>
</dbReference>
<dbReference type="SUPFAM" id="SSF55874">
    <property type="entry name" value="ATPase domain of HSP90 chaperone/DNA topoisomerase II/histidine kinase"/>
    <property type="match status" value="1"/>
</dbReference>
<evidence type="ECO:0000256" key="5">
    <source>
        <dbReference type="ARBA" id="ARBA00022679"/>
    </source>
</evidence>
<keyword evidence="6 10" id="KW-0812">Transmembrane</keyword>
<organism evidence="13 14">
    <name type="scientific">Winogradskya humida</name>
    <dbReference type="NCBI Taxonomy" id="113566"/>
    <lineage>
        <taxon>Bacteria</taxon>
        <taxon>Bacillati</taxon>
        <taxon>Actinomycetota</taxon>
        <taxon>Actinomycetes</taxon>
        <taxon>Micromonosporales</taxon>
        <taxon>Micromonosporaceae</taxon>
        <taxon>Winogradskya</taxon>
    </lineage>
</organism>
<dbReference type="InterPro" id="IPR003660">
    <property type="entry name" value="HAMP_dom"/>
</dbReference>
<keyword evidence="8 10" id="KW-1133">Transmembrane helix</keyword>
<dbReference type="CDD" id="cd00082">
    <property type="entry name" value="HisKA"/>
    <property type="match status" value="1"/>
</dbReference>
<dbReference type="Gene3D" id="3.30.565.10">
    <property type="entry name" value="Histidine kinase-like ATPase, C-terminal domain"/>
    <property type="match status" value="1"/>
</dbReference>
<dbReference type="PROSITE" id="PS50109">
    <property type="entry name" value="HIS_KIN"/>
    <property type="match status" value="1"/>
</dbReference>
<dbReference type="Proteomes" id="UP000603200">
    <property type="component" value="Unassembled WGS sequence"/>
</dbReference>
<evidence type="ECO:0000256" key="6">
    <source>
        <dbReference type="ARBA" id="ARBA00022692"/>
    </source>
</evidence>
<dbReference type="SMART" id="SM00388">
    <property type="entry name" value="HisKA"/>
    <property type="match status" value="1"/>
</dbReference>
<feature type="domain" description="HAMP" evidence="12">
    <location>
        <begin position="334"/>
        <end position="380"/>
    </location>
</feature>
<dbReference type="SUPFAM" id="SSF47384">
    <property type="entry name" value="Homodimeric domain of signal transducing histidine kinase"/>
    <property type="match status" value="1"/>
</dbReference>
<dbReference type="InterPro" id="IPR003594">
    <property type="entry name" value="HATPase_dom"/>
</dbReference>
<comment type="caution">
    <text evidence="13">The sequence shown here is derived from an EMBL/GenBank/DDBJ whole genome shotgun (WGS) entry which is preliminary data.</text>
</comment>
<dbReference type="InterPro" id="IPR036097">
    <property type="entry name" value="HisK_dim/P_sf"/>
</dbReference>
<evidence type="ECO:0000259" key="11">
    <source>
        <dbReference type="PROSITE" id="PS50109"/>
    </source>
</evidence>
<dbReference type="PANTHER" id="PTHR43711">
    <property type="entry name" value="TWO-COMPONENT HISTIDINE KINASE"/>
    <property type="match status" value="1"/>
</dbReference>
<sequence>MPKRVPLRHSLVTRLLVTSVLIAVAAIAATAWLATTTATRAITQERGQSLTDDKGVYDMLIGYAATHADWSGAPALIDARAAKLGRRITLMTGDRAVIADSGPGGPSLRSARPSAEVDPLDLDLGLTGGTERIDARVVGPFKVAPADRTVLDKIADDELNCLRKTGLDAKVERLPSGRPTITLTTPDPAGEASRCRQELAEATTKSEDKALVTLGRSVARCLGVQNEVGVGVRPDFTTYMYKVPERDLPRTQVAAARELMDAGATGRVSGCVEKSRQAQLRPYVAPPALLFVTNPATGTDQTTFTLSGENRTRVIGVTGAVLLATILATVLAGRRLVRPLRALTVAADGQTTAPVSTHDEIGRLARALNDSASRRDRAEAQRRAMVSDVAHELRTPLTNIRSWLEAAQDDLAPTDAQLLGLLHEEALLLQHIIDDLSDLAAADAGTLRIHAEPTPIRDVLTQVVDSHRGTAHAAGVSLVSLVRGDPILPADAVRVRQLIGNLVSNAIRHTPPGGTVTVASHHGTITVRDTGIGIAPENLPKIFDRFWRADESRSRATGGSGLGLAIARKITEAHGGTIDVESEPGHGTLFTVTLPL</sequence>
<dbReference type="Pfam" id="PF02518">
    <property type="entry name" value="HATPase_c"/>
    <property type="match status" value="1"/>
</dbReference>
<evidence type="ECO:0000313" key="14">
    <source>
        <dbReference type="Proteomes" id="UP000603200"/>
    </source>
</evidence>
<evidence type="ECO:0000256" key="2">
    <source>
        <dbReference type="ARBA" id="ARBA00004236"/>
    </source>
</evidence>
<evidence type="ECO:0000256" key="8">
    <source>
        <dbReference type="ARBA" id="ARBA00022989"/>
    </source>
</evidence>
<feature type="transmembrane region" description="Helical" evidence="10">
    <location>
        <begin position="12"/>
        <end position="34"/>
    </location>
</feature>
<evidence type="ECO:0000256" key="1">
    <source>
        <dbReference type="ARBA" id="ARBA00000085"/>
    </source>
</evidence>
<proteinExistence type="predicted"/>
<keyword evidence="4" id="KW-0597">Phosphoprotein</keyword>